<dbReference type="EMBL" id="KL142376">
    <property type="protein sequence ID" value="KDR77395.1"/>
    <property type="molecule type" value="Genomic_DNA"/>
</dbReference>
<dbReference type="HOGENOM" id="CLU_071345_0_0_1"/>
<name>A0A067T2J9_GALM3</name>
<sequence length="271" mass="31034">MENNKKVKNDITTPSISGPIGLKWDSKNYSCSYDSLLVILYDIWKENPDEWTENFKSINETYMKNLASGFKQVFEGNKSLENVRNTHRQTLNNISLEKFPMGKNNASVAELAFELLKSNDENAISQISCSQCDYTVIDYLDQLGYIFDIGNYKVSSTEKWSRKLKEPSTERCNECFSKLGYELQYKEKPKLVILEYPFSNIETSHTLKLNINGQINILSLRGIVYHGENHFSSKIISSEGKVWYHDGIETGKISIEDGNLLNMTSNDLKVC</sequence>
<accession>A0A067T2J9</accession>
<evidence type="ECO:0000313" key="1">
    <source>
        <dbReference type="EMBL" id="KDR77395.1"/>
    </source>
</evidence>
<evidence type="ECO:0008006" key="3">
    <source>
        <dbReference type="Google" id="ProtNLM"/>
    </source>
</evidence>
<evidence type="ECO:0000313" key="2">
    <source>
        <dbReference type="Proteomes" id="UP000027222"/>
    </source>
</evidence>
<dbReference type="Proteomes" id="UP000027222">
    <property type="component" value="Unassembled WGS sequence"/>
</dbReference>
<dbReference type="OrthoDB" id="2629491at2759"/>
<reference evidence="2" key="1">
    <citation type="journal article" date="2014" name="Proc. Natl. Acad. Sci. U.S.A.">
        <title>Extensive sampling of basidiomycete genomes demonstrates inadequacy of the white-rot/brown-rot paradigm for wood decay fungi.</title>
        <authorList>
            <person name="Riley R."/>
            <person name="Salamov A.A."/>
            <person name="Brown D.W."/>
            <person name="Nagy L.G."/>
            <person name="Floudas D."/>
            <person name="Held B.W."/>
            <person name="Levasseur A."/>
            <person name="Lombard V."/>
            <person name="Morin E."/>
            <person name="Otillar R."/>
            <person name="Lindquist E.A."/>
            <person name="Sun H."/>
            <person name="LaButti K.M."/>
            <person name="Schmutz J."/>
            <person name="Jabbour D."/>
            <person name="Luo H."/>
            <person name="Baker S.E."/>
            <person name="Pisabarro A.G."/>
            <person name="Walton J.D."/>
            <person name="Blanchette R.A."/>
            <person name="Henrissat B."/>
            <person name="Martin F."/>
            <person name="Cullen D."/>
            <person name="Hibbett D.S."/>
            <person name="Grigoriev I.V."/>
        </authorList>
    </citation>
    <scope>NUCLEOTIDE SEQUENCE [LARGE SCALE GENOMIC DNA]</scope>
    <source>
        <strain evidence="2">CBS 339.88</strain>
    </source>
</reference>
<dbReference type="AlphaFoldDB" id="A0A067T2J9"/>
<keyword evidence="2" id="KW-1185">Reference proteome</keyword>
<protein>
    <recommendedName>
        <fullName evidence="3">USP domain-containing protein</fullName>
    </recommendedName>
</protein>
<gene>
    <name evidence="1" type="ORF">GALMADRAFT_65922</name>
</gene>
<organism evidence="1 2">
    <name type="scientific">Galerina marginata (strain CBS 339.88)</name>
    <dbReference type="NCBI Taxonomy" id="685588"/>
    <lineage>
        <taxon>Eukaryota</taxon>
        <taxon>Fungi</taxon>
        <taxon>Dikarya</taxon>
        <taxon>Basidiomycota</taxon>
        <taxon>Agaricomycotina</taxon>
        <taxon>Agaricomycetes</taxon>
        <taxon>Agaricomycetidae</taxon>
        <taxon>Agaricales</taxon>
        <taxon>Agaricineae</taxon>
        <taxon>Strophariaceae</taxon>
        <taxon>Galerina</taxon>
    </lineage>
</organism>
<proteinExistence type="predicted"/>